<evidence type="ECO:0000313" key="8">
    <source>
        <dbReference type="Proteomes" id="UP000676194"/>
    </source>
</evidence>
<dbReference type="Proteomes" id="UP000676194">
    <property type="component" value="Chromosome"/>
</dbReference>
<evidence type="ECO:0000256" key="4">
    <source>
        <dbReference type="ARBA" id="ARBA00023163"/>
    </source>
</evidence>
<dbReference type="Pfam" id="PF08281">
    <property type="entry name" value="Sigma70_r4_2"/>
    <property type="match status" value="1"/>
</dbReference>
<reference evidence="7" key="1">
    <citation type="submission" date="2021-05" db="EMBL/GenBank/DDBJ databases">
        <title>Complete genome sequence of the cellulolytic planctomycete Telmatocola sphagniphila SP2T and characterization of the first cellulase from planctomycetes.</title>
        <authorList>
            <person name="Rakitin A.L."/>
            <person name="Beletsky A.V."/>
            <person name="Naumoff D.G."/>
            <person name="Kulichevskaya I.S."/>
            <person name="Mardanov A.V."/>
            <person name="Ravin N.V."/>
            <person name="Dedysh S.N."/>
        </authorList>
    </citation>
    <scope>NUCLEOTIDE SEQUENCE</scope>
    <source>
        <strain evidence="7">SP2T</strain>
    </source>
</reference>
<dbReference type="PANTHER" id="PTHR43133:SF51">
    <property type="entry name" value="RNA POLYMERASE SIGMA FACTOR"/>
    <property type="match status" value="1"/>
</dbReference>
<evidence type="ECO:0000313" key="7">
    <source>
        <dbReference type="EMBL" id="QVL30528.1"/>
    </source>
</evidence>
<evidence type="ECO:0000259" key="5">
    <source>
        <dbReference type="Pfam" id="PF04542"/>
    </source>
</evidence>
<evidence type="ECO:0000256" key="2">
    <source>
        <dbReference type="ARBA" id="ARBA00023015"/>
    </source>
</evidence>
<dbReference type="KEGG" id="tsph:KIH39_16915"/>
<evidence type="ECO:0000256" key="1">
    <source>
        <dbReference type="ARBA" id="ARBA00010641"/>
    </source>
</evidence>
<protein>
    <submittedName>
        <fullName evidence="7">Sigma-70 family RNA polymerase sigma factor</fullName>
    </submittedName>
</protein>
<dbReference type="InterPro" id="IPR036388">
    <property type="entry name" value="WH-like_DNA-bd_sf"/>
</dbReference>
<keyword evidence="4" id="KW-0804">Transcription</keyword>
<feature type="domain" description="RNA polymerase sigma factor 70 region 4 type 2" evidence="6">
    <location>
        <begin position="128"/>
        <end position="179"/>
    </location>
</feature>
<keyword evidence="3" id="KW-0731">Sigma factor</keyword>
<evidence type="ECO:0000259" key="6">
    <source>
        <dbReference type="Pfam" id="PF08281"/>
    </source>
</evidence>
<dbReference type="GO" id="GO:0016987">
    <property type="term" value="F:sigma factor activity"/>
    <property type="evidence" value="ECO:0007669"/>
    <property type="project" value="UniProtKB-KW"/>
</dbReference>
<gene>
    <name evidence="7" type="ORF">KIH39_16915</name>
</gene>
<dbReference type="Gene3D" id="1.10.10.10">
    <property type="entry name" value="Winged helix-like DNA-binding domain superfamily/Winged helix DNA-binding domain"/>
    <property type="match status" value="1"/>
</dbReference>
<dbReference type="GO" id="GO:0003677">
    <property type="term" value="F:DNA binding"/>
    <property type="evidence" value="ECO:0007669"/>
    <property type="project" value="InterPro"/>
</dbReference>
<dbReference type="Pfam" id="PF04542">
    <property type="entry name" value="Sigma70_r2"/>
    <property type="match status" value="1"/>
</dbReference>
<dbReference type="InterPro" id="IPR007627">
    <property type="entry name" value="RNA_pol_sigma70_r2"/>
</dbReference>
<dbReference type="SUPFAM" id="SSF88946">
    <property type="entry name" value="Sigma2 domain of RNA polymerase sigma factors"/>
    <property type="match status" value="1"/>
</dbReference>
<comment type="similarity">
    <text evidence="1">Belongs to the sigma-70 factor family. ECF subfamily.</text>
</comment>
<feature type="domain" description="RNA polymerase sigma-70 region 2" evidence="5">
    <location>
        <begin position="23"/>
        <end position="89"/>
    </location>
</feature>
<name>A0A8E6B4U5_9BACT</name>
<dbReference type="SUPFAM" id="SSF88659">
    <property type="entry name" value="Sigma3 and sigma4 domains of RNA polymerase sigma factors"/>
    <property type="match status" value="1"/>
</dbReference>
<dbReference type="Gene3D" id="1.10.1740.10">
    <property type="match status" value="1"/>
</dbReference>
<dbReference type="GO" id="GO:0006352">
    <property type="term" value="P:DNA-templated transcription initiation"/>
    <property type="evidence" value="ECO:0007669"/>
    <property type="project" value="InterPro"/>
</dbReference>
<dbReference type="CDD" id="cd06171">
    <property type="entry name" value="Sigma70_r4"/>
    <property type="match status" value="1"/>
</dbReference>
<evidence type="ECO:0000256" key="3">
    <source>
        <dbReference type="ARBA" id="ARBA00023082"/>
    </source>
</evidence>
<dbReference type="InterPro" id="IPR013249">
    <property type="entry name" value="RNA_pol_sigma70_r4_t2"/>
</dbReference>
<proteinExistence type="inferred from homology"/>
<accession>A0A8E6B4U5</accession>
<dbReference type="EMBL" id="CP074694">
    <property type="protein sequence ID" value="QVL30528.1"/>
    <property type="molecule type" value="Genomic_DNA"/>
</dbReference>
<keyword evidence="8" id="KW-1185">Reference proteome</keyword>
<dbReference type="RefSeq" id="WP_213494399.1">
    <property type="nucleotide sequence ID" value="NZ_CP074694.1"/>
</dbReference>
<dbReference type="InterPro" id="IPR014284">
    <property type="entry name" value="RNA_pol_sigma-70_dom"/>
</dbReference>
<dbReference type="InterPro" id="IPR013325">
    <property type="entry name" value="RNA_pol_sigma_r2"/>
</dbReference>
<dbReference type="NCBIfam" id="TIGR02937">
    <property type="entry name" value="sigma70-ECF"/>
    <property type="match status" value="1"/>
</dbReference>
<dbReference type="AlphaFoldDB" id="A0A8E6B4U5"/>
<dbReference type="PANTHER" id="PTHR43133">
    <property type="entry name" value="RNA POLYMERASE ECF-TYPE SIGMA FACTO"/>
    <property type="match status" value="1"/>
</dbReference>
<dbReference type="InterPro" id="IPR013324">
    <property type="entry name" value="RNA_pol_sigma_r3/r4-like"/>
</dbReference>
<dbReference type="InterPro" id="IPR039425">
    <property type="entry name" value="RNA_pol_sigma-70-like"/>
</dbReference>
<organism evidence="7 8">
    <name type="scientific">Telmatocola sphagniphila</name>
    <dbReference type="NCBI Taxonomy" id="1123043"/>
    <lineage>
        <taxon>Bacteria</taxon>
        <taxon>Pseudomonadati</taxon>
        <taxon>Planctomycetota</taxon>
        <taxon>Planctomycetia</taxon>
        <taxon>Gemmatales</taxon>
        <taxon>Gemmataceae</taxon>
    </lineage>
</organism>
<sequence>MAADDAELLSRAKGGDTSAYGQLIERHQDRLYRSVRQILHSPEDTADVCQEAFISAFQSLAKYRGESQFYTWLYRIAFNAAVSFLRSKKPLISVEAIRGEDQNGLEIAGEISSTDPTRPLDRREKAAEVQRALSMLSTEHRLIIVLKDVEDTPYEEIASILEIPVGTVRSRLHRAREELKTILERLEIEP</sequence>
<keyword evidence="2" id="KW-0805">Transcription regulation</keyword>